<dbReference type="EMBL" id="KB030901">
    <property type="protein sequence ID" value="ELK08260.1"/>
    <property type="molecule type" value="Genomic_DNA"/>
</dbReference>
<keyword evidence="4" id="KW-1185">Reference proteome</keyword>
<evidence type="ECO:0000313" key="4">
    <source>
        <dbReference type="Proteomes" id="UP000010552"/>
    </source>
</evidence>
<evidence type="ECO:0000313" key="1">
    <source>
        <dbReference type="EMBL" id="ELK01388.1"/>
    </source>
</evidence>
<accession>L5JT58</accession>
<evidence type="ECO:0000313" key="3">
    <source>
        <dbReference type="EMBL" id="ELK08260.1"/>
    </source>
</evidence>
<name>L5JT58_PTEAL</name>
<reference evidence="1" key="1">
    <citation type="journal article" date="2012" name="Science">
        <title>Comparative analysis of bat genomes provides insight into the evolution of flight and immunity.</title>
        <authorList>
            <person name="Zhang G."/>
            <person name="Cowled C."/>
            <person name="Wang L."/>
        </authorList>
    </citation>
    <scope>NUCLEOTIDE SEQUENCE</scope>
    <source>
        <tissue evidence="1">Kidney</tissue>
    </source>
</reference>
<gene>
    <name evidence="1" type="ORF">PAL_GLEAN10000082</name>
    <name evidence="2" type="ORF">PAL_GLEAN10001160</name>
    <name evidence="3" type="ORF">PAL_GLEAN10001161</name>
</gene>
<proteinExistence type="predicted"/>
<dbReference type="InParanoid" id="L5JT58"/>
<sequence length="78" mass="8346">MDLNVSVITPALSDIQVVPTSFPRLKPDQTAAHSDESVFPCQAKSSLAYRTGTLTVDLQDPHADIFQTFPAGGQMAPC</sequence>
<dbReference type="EMBL" id="KB094447">
    <property type="protein sequence ID" value="ELK01388.1"/>
    <property type="molecule type" value="Genomic_DNA"/>
</dbReference>
<dbReference type="Proteomes" id="UP000010552">
    <property type="component" value="Unassembled WGS sequence"/>
</dbReference>
<reference evidence="4" key="2">
    <citation type="journal article" date="2013" name="Science">
        <title>Comparative analysis of bat genomes provides insight into the evolution of flight and immunity.</title>
        <authorList>
            <person name="Zhang G."/>
            <person name="Cowled C."/>
            <person name="Shi Z."/>
            <person name="Huang Z."/>
            <person name="Bishop-Lilly K.A."/>
            <person name="Fang X."/>
            <person name="Wynne J.W."/>
            <person name="Xiong Z."/>
            <person name="Baker M.L."/>
            <person name="Zhao W."/>
            <person name="Tachedjian M."/>
            <person name="Zhu Y."/>
            <person name="Zhou P."/>
            <person name="Jiang X."/>
            <person name="Ng J."/>
            <person name="Yang L."/>
            <person name="Wu L."/>
            <person name="Xiao J."/>
            <person name="Feng Y."/>
            <person name="Chen Y."/>
            <person name="Sun X."/>
            <person name="Zhang Y."/>
            <person name="Marsh G.A."/>
            <person name="Crameri G."/>
            <person name="Broder C.C."/>
            <person name="Frey K.G."/>
            <person name="Wang L.F."/>
            <person name="Wang J."/>
        </authorList>
    </citation>
    <scope>NUCLEOTIDE SEQUENCE [LARGE SCALE GENOMIC DNA]</scope>
</reference>
<organism evidence="1 4">
    <name type="scientific">Pteropus alecto</name>
    <name type="common">Black flying fox</name>
    <dbReference type="NCBI Taxonomy" id="9402"/>
    <lineage>
        <taxon>Eukaryota</taxon>
        <taxon>Metazoa</taxon>
        <taxon>Chordata</taxon>
        <taxon>Craniata</taxon>
        <taxon>Vertebrata</taxon>
        <taxon>Euteleostomi</taxon>
        <taxon>Mammalia</taxon>
        <taxon>Eutheria</taxon>
        <taxon>Laurasiatheria</taxon>
        <taxon>Chiroptera</taxon>
        <taxon>Yinpterochiroptera</taxon>
        <taxon>Pteropodoidea</taxon>
        <taxon>Pteropodidae</taxon>
        <taxon>Pteropodinae</taxon>
        <taxon>Pteropus</taxon>
    </lineage>
</organism>
<dbReference type="AlphaFoldDB" id="L5JT58"/>
<evidence type="ECO:0000313" key="2">
    <source>
        <dbReference type="EMBL" id="ELK08259.1"/>
    </source>
</evidence>
<protein>
    <submittedName>
        <fullName evidence="1">Uncharacterized protein</fullName>
    </submittedName>
</protein>
<dbReference type="EMBL" id="KB030901">
    <property type="protein sequence ID" value="ELK08259.1"/>
    <property type="molecule type" value="Genomic_DNA"/>
</dbReference>